<accession>A0A2A2JSQ2</accession>
<name>A0A2A2JSQ2_9BILA</name>
<evidence type="ECO:0000256" key="5">
    <source>
        <dbReference type="ARBA" id="ARBA00005881"/>
    </source>
</evidence>
<evidence type="ECO:0000256" key="9">
    <source>
        <dbReference type="ARBA" id="ARBA00022574"/>
    </source>
</evidence>
<dbReference type="Pfam" id="PF00413">
    <property type="entry name" value="Peptidase_M10"/>
    <property type="match status" value="1"/>
</dbReference>
<dbReference type="Gene3D" id="3.40.390.10">
    <property type="entry name" value="Collagenase (Catalytic Domain)"/>
    <property type="match status" value="1"/>
</dbReference>
<evidence type="ECO:0000256" key="22">
    <source>
        <dbReference type="SAM" id="MobiDB-lite"/>
    </source>
</evidence>
<organism evidence="24 25">
    <name type="scientific">Diploscapter pachys</name>
    <dbReference type="NCBI Taxonomy" id="2018661"/>
    <lineage>
        <taxon>Eukaryota</taxon>
        <taxon>Metazoa</taxon>
        <taxon>Ecdysozoa</taxon>
        <taxon>Nematoda</taxon>
        <taxon>Chromadorea</taxon>
        <taxon>Rhabditida</taxon>
        <taxon>Rhabditina</taxon>
        <taxon>Rhabditomorpha</taxon>
        <taxon>Rhabditoidea</taxon>
        <taxon>Rhabditidae</taxon>
        <taxon>Diploscapter</taxon>
    </lineage>
</organism>
<keyword evidence="8" id="KW-0963">Cytoplasm</keyword>
<dbReference type="PROSITE" id="PS50294">
    <property type="entry name" value="WD_REPEATS_REGION"/>
    <property type="match status" value="3"/>
</dbReference>
<dbReference type="GO" id="GO:0005737">
    <property type="term" value="C:cytoplasm"/>
    <property type="evidence" value="ECO:0007669"/>
    <property type="project" value="UniProtKB-SubCell"/>
</dbReference>
<protein>
    <recommendedName>
        <fullName evidence="7">Elongator complex protein 2</fullName>
    </recommendedName>
</protein>
<dbReference type="SMART" id="SM00320">
    <property type="entry name" value="WD40"/>
    <property type="match status" value="10"/>
</dbReference>
<keyword evidence="14" id="KW-0677">Repeat</keyword>
<dbReference type="GO" id="GO:0006508">
    <property type="term" value="P:proteolysis"/>
    <property type="evidence" value="ECO:0007669"/>
    <property type="project" value="UniProtKB-KW"/>
</dbReference>
<dbReference type="SUPFAM" id="SSF50969">
    <property type="entry name" value="YVTN repeat-like/Quinoprotein amine dehydrogenase"/>
    <property type="match status" value="1"/>
</dbReference>
<evidence type="ECO:0000256" key="1">
    <source>
        <dbReference type="ARBA" id="ARBA00001947"/>
    </source>
</evidence>
<evidence type="ECO:0000259" key="23">
    <source>
        <dbReference type="SMART" id="SM00235"/>
    </source>
</evidence>
<dbReference type="InterPro" id="IPR001680">
    <property type="entry name" value="WD40_rpt"/>
</dbReference>
<dbReference type="GO" id="GO:0004222">
    <property type="term" value="F:metalloendopeptidase activity"/>
    <property type="evidence" value="ECO:0007669"/>
    <property type="project" value="InterPro"/>
</dbReference>
<keyword evidence="16" id="KW-0862">Zinc</keyword>
<evidence type="ECO:0000256" key="15">
    <source>
        <dbReference type="ARBA" id="ARBA00022801"/>
    </source>
</evidence>
<evidence type="ECO:0000256" key="11">
    <source>
        <dbReference type="ARBA" id="ARBA00022694"/>
    </source>
</evidence>
<feature type="repeat" description="WD" evidence="20">
    <location>
        <begin position="740"/>
        <end position="771"/>
    </location>
</feature>
<dbReference type="InterPro" id="IPR011044">
    <property type="entry name" value="Quino_amine_DH_bsu"/>
</dbReference>
<comment type="caution">
    <text evidence="24">The sequence shown here is derived from an EMBL/GenBank/DDBJ whole genome shotgun (WGS) entry which is preliminary data.</text>
</comment>
<evidence type="ECO:0000256" key="2">
    <source>
        <dbReference type="ARBA" id="ARBA00004123"/>
    </source>
</evidence>
<dbReference type="SUPFAM" id="SSF55486">
    <property type="entry name" value="Metalloproteases ('zincins'), catalytic domain"/>
    <property type="match status" value="1"/>
</dbReference>
<dbReference type="GO" id="GO:0033588">
    <property type="term" value="C:elongator holoenzyme complex"/>
    <property type="evidence" value="ECO:0007669"/>
    <property type="project" value="InterPro"/>
</dbReference>
<evidence type="ECO:0000256" key="3">
    <source>
        <dbReference type="ARBA" id="ARBA00004496"/>
    </source>
</evidence>
<dbReference type="SMART" id="SM00235">
    <property type="entry name" value="ZnMc"/>
    <property type="match status" value="1"/>
</dbReference>
<evidence type="ECO:0000256" key="20">
    <source>
        <dbReference type="PROSITE-ProRule" id="PRU00221"/>
    </source>
</evidence>
<evidence type="ECO:0000313" key="24">
    <source>
        <dbReference type="EMBL" id="PAV64703.1"/>
    </source>
</evidence>
<evidence type="ECO:0000256" key="19">
    <source>
        <dbReference type="ARBA" id="ARBA00023242"/>
    </source>
</evidence>
<keyword evidence="15" id="KW-0378">Hydrolase</keyword>
<keyword evidence="25" id="KW-1185">Reference proteome</keyword>
<dbReference type="PROSITE" id="PS50082">
    <property type="entry name" value="WD_REPEATS_2"/>
    <property type="match status" value="4"/>
</dbReference>
<feature type="repeat" description="WD" evidence="20">
    <location>
        <begin position="1063"/>
        <end position="1104"/>
    </location>
</feature>
<dbReference type="PANTHER" id="PTHR44111">
    <property type="entry name" value="ELONGATOR COMPLEX PROTEIN 2"/>
    <property type="match status" value="1"/>
</dbReference>
<keyword evidence="19" id="KW-0539">Nucleus</keyword>
<dbReference type="OrthoDB" id="27911at2759"/>
<dbReference type="PANTHER" id="PTHR44111:SF1">
    <property type="entry name" value="ELONGATOR COMPLEX PROTEIN 2"/>
    <property type="match status" value="1"/>
</dbReference>
<feature type="repeat" description="WD" evidence="20">
    <location>
        <begin position="836"/>
        <end position="868"/>
    </location>
</feature>
<evidence type="ECO:0000256" key="8">
    <source>
        <dbReference type="ARBA" id="ARBA00022490"/>
    </source>
</evidence>
<evidence type="ECO:0000256" key="14">
    <source>
        <dbReference type="ARBA" id="ARBA00022737"/>
    </source>
</evidence>
<keyword evidence="12" id="KW-0479">Metal-binding</keyword>
<dbReference type="GO" id="GO:0005634">
    <property type="term" value="C:nucleus"/>
    <property type="evidence" value="ECO:0007669"/>
    <property type="project" value="UniProtKB-SubCell"/>
</dbReference>
<dbReference type="EMBL" id="LIAE01010245">
    <property type="protein sequence ID" value="PAV64703.1"/>
    <property type="molecule type" value="Genomic_DNA"/>
</dbReference>
<dbReference type="Proteomes" id="UP000218231">
    <property type="component" value="Unassembled WGS sequence"/>
</dbReference>
<comment type="similarity">
    <text evidence="5">Belongs to the WD repeat ELP2 family.</text>
</comment>
<dbReference type="InterPro" id="IPR018487">
    <property type="entry name" value="Hemopexin-like_repeat"/>
</dbReference>
<sequence length="1251" mass="140521">MVCKKRILTQFVKFMEYFTQFGYFPEGSENSILSAEARSRAIRTFQKINGLSETGEMNEATERAMQVPRCGRPDSPYESRRRKRGIRDDTVRPWKGETITFGVFRGSVKNSEGDTRAAMHKAAEVWMKHVNIKLVESAQNPQINMSYQSGRHAGCNSPFSEMTLAHAFPPSLSEKDQLGGDIHFNEMFTFNMEEYTSARGTSLLSVMTHEMGHSLGLPHNLEDKDSIMFPSELARPAKVTQLDKYRLQMLYGSSKEKEEAKKKMEEEIEKKPTLKPDTCKSSIDAITMHNDKFYVFKDEWMWLISYDGSICDEPTLIEKTIDGVSGPIDAAVSIDDHTGKPPQLWLFKKDQVFVTNGSRLLYGAMKLKDFDLPEQIKKIDLAYKWYYFDPPAVYIWSGNQYWKLDSSYHYRKIEPAYARLIKRNWKDAPENPDAAFSMENELHFVAGNRIYRMNSTIHTVPVANEYSEMSSELISVTGGANPRSHCLATSQDKDNCLVYASGSQLTVQKFPEDSPTSAGTAESVTPRWHTKDVTVVKRLKHRARDFFVSGSVDSTAILWELNDETQLEKRKILEGSKGSIASVCGCFFEDQWLIFASWVEDQKSALSLWWLDSDHHAVVHETISTDSFALSIDITLGHGLPLLACGTSKRLIDLYAQMEENLNSFIRVLSVTGHTDWIHSLAFNDSDNHLLLASAGQDTYVRLWRIDVDVKDEEKALSVTKNKFAIRNSLKLQIQVEAVLSGHEDWVHSTEWSNDGKQLVTSSSDKSIIVWRQKGNDDIWVDEVRLGIVGGQAAGFFSASFLKNARSLVATSYFGGVHGWRATNESAQIWSAVPMCGGHVDAVRDVEWDPTGSYLLTVGKDQTTRVYSRMKGEQKFIELARPQVHGHDLQCITVVNSGCFVSGAEEKILRAFQAPKTFVRSLENISGVDVEKIFSGLEISEQGARVPALGLSNKIVDEAKGDENEKIGIGKNFPDDENEDPTFGSAAFRSNPRILTAPPTEDCLQQDTLWPETHKLYAHGYEIYSATVNPTGKVLASACKASRTSDAVIVLWDTANWQMKKEVQGHQMTVTQIAWSKNGKWLLSVSRDRTAKVYKEKNGEANGFDYELVWSSTNEHSRIIYGTSWFDDSEHFVTVSRDCKAIIWKIDESGNSQPTAIYTCNQPINAVDVSRGSSREAIIALGLEDGSVELIKWGGAEIKLLQKLDESPLKIICPVNRLRFAPDVLSGEDKQMLACAGSDGKLKIYNIDLKA</sequence>
<dbReference type="Gene3D" id="2.110.10.10">
    <property type="entry name" value="Hemopexin-like domain"/>
    <property type="match status" value="1"/>
</dbReference>
<evidence type="ECO:0000256" key="21">
    <source>
        <dbReference type="PROSITE-ProRule" id="PRU01011"/>
    </source>
</evidence>
<keyword evidence="11" id="KW-0819">tRNA processing</keyword>
<evidence type="ECO:0000256" key="10">
    <source>
        <dbReference type="ARBA" id="ARBA00022670"/>
    </source>
</evidence>
<dbReference type="SMART" id="SM00120">
    <property type="entry name" value="HX"/>
    <property type="match status" value="4"/>
</dbReference>
<comment type="pathway">
    <text evidence="4">tRNA modification; 5-methoxycarbonylmethyl-2-thiouridine-tRNA biosynthesis.</text>
</comment>
<keyword evidence="17" id="KW-0482">Metalloprotease</keyword>
<dbReference type="InterPro" id="IPR006026">
    <property type="entry name" value="Peptidase_Metallo"/>
</dbReference>
<evidence type="ECO:0000256" key="18">
    <source>
        <dbReference type="ARBA" id="ARBA00023145"/>
    </source>
</evidence>
<dbReference type="InterPro" id="IPR015943">
    <property type="entry name" value="WD40/YVTN_repeat-like_dom_sf"/>
</dbReference>
<keyword evidence="13" id="KW-0732">Signal</keyword>
<evidence type="ECO:0000256" key="6">
    <source>
        <dbReference type="ARBA" id="ARBA00010370"/>
    </source>
</evidence>
<dbReference type="InterPro" id="IPR036322">
    <property type="entry name" value="WD40_repeat_dom_sf"/>
</dbReference>
<dbReference type="InterPro" id="IPR021158">
    <property type="entry name" value="Pept_M10A_Zn_BS"/>
</dbReference>
<dbReference type="InterPro" id="IPR001818">
    <property type="entry name" value="Pept_M10_metallopeptidase"/>
</dbReference>
<evidence type="ECO:0000256" key="16">
    <source>
        <dbReference type="ARBA" id="ARBA00022833"/>
    </source>
</evidence>
<dbReference type="GO" id="GO:0031012">
    <property type="term" value="C:extracellular matrix"/>
    <property type="evidence" value="ECO:0007669"/>
    <property type="project" value="InterPro"/>
</dbReference>
<evidence type="ECO:0000256" key="13">
    <source>
        <dbReference type="ARBA" id="ARBA00022729"/>
    </source>
</evidence>
<dbReference type="Gene3D" id="2.130.10.10">
    <property type="entry name" value="YVTN repeat-like/Quinoprotein amine dehydrogenase"/>
    <property type="match status" value="3"/>
</dbReference>
<dbReference type="InterPro" id="IPR024079">
    <property type="entry name" value="MetalloPept_cat_dom_sf"/>
</dbReference>
<feature type="region of interest" description="Disordered" evidence="22">
    <location>
        <begin position="60"/>
        <end position="89"/>
    </location>
</feature>
<feature type="repeat" description="Hemopexin" evidence="21">
    <location>
        <begin position="376"/>
        <end position="428"/>
    </location>
</feature>
<dbReference type="InterPro" id="IPR000585">
    <property type="entry name" value="Hemopexin-like_dom"/>
</dbReference>
<dbReference type="UniPathway" id="UPA00988"/>
<dbReference type="SUPFAM" id="SSF50923">
    <property type="entry name" value="Hemopexin-like domain"/>
    <property type="match status" value="1"/>
</dbReference>
<dbReference type="AlphaFoldDB" id="A0A2A2JSQ2"/>
<feature type="repeat" description="WD" evidence="20">
    <location>
        <begin position="671"/>
        <end position="707"/>
    </location>
</feature>
<evidence type="ECO:0000256" key="4">
    <source>
        <dbReference type="ARBA" id="ARBA00005043"/>
    </source>
</evidence>
<evidence type="ECO:0000256" key="7">
    <source>
        <dbReference type="ARBA" id="ARBA00020267"/>
    </source>
</evidence>
<dbReference type="GO" id="GO:0008270">
    <property type="term" value="F:zinc ion binding"/>
    <property type="evidence" value="ECO:0007669"/>
    <property type="project" value="InterPro"/>
</dbReference>
<keyword evidence="9 20" id="KW-0853">WD repeat</keyword>
<gene>
    <name evidence="24" type="ORF">WR25_26896</name>
</gene>
<keyword evidence="18" id="KW-0865">Zymogen</keyword>
<dbReference type="InterPro" id="IPR036375">
    <property type="entry name" value="Hemopexin-like_dom_sf"/>
</dbReference>
<dbReference type="SUPFAM" id="SSF47090">
    <property type="entry name" value="PGBD-like"/>
    <property type="match status" value="1"/>
</dbReference>
<evidence type="ECO:0000313" key="25">
    <source>
        <dbReference type="Proteomes" id="UP000218231"/>
    </source>
</evidence>
<dbReference type="SUPFAM" id="SSF50978">
    <property type="entry name" value="WD40 repeat-like"/>
    <property type="match status" value="2"/>
</dbReference>
<comment type="subcellular location">
    <subcellularLocation>
        <location evidence="3">Cytoplasm</location>
    </subcellularLocation>
    <subcellularLocation>
        <location evidence="2">Nucleus</location>
    </subcellularLocation>
</comment>
<comment type="cofactor">
    <cofactor evidence="1">
        <name>Zn(2+)</name>
        <dbReference type="ChEBI" id="CHEBI:29105"/>
    </cofactor>
</comment>
<evidence type="ECO:0000256" key="12">
    <source>
        <dbReference type="ARBA" id="ARBA00022723"/>
    </source>
</evidence>
<dbReference type="CDD" id="cd00094">
    <property type="entry name" value="HX"/>
    <property type="match status" value="1"/>
</dbReference>
<dbReference type="PROSITE" id="PS00546">
    <property type="entry name" value="CYSTEINE_SWITCH"/>
    <property type="match status" value="1"/>
</dbReference>
<dbReference type="Pfam" id="PF00400">
    <property type="entry name" value="WD40"/>
    <property type="match status" value="5"/>
</dbReference>
<dbReference type="STRING" id="2018661.A0A2A2JSQ2"/>
<reference evidence="24 25" key="1">
    <citation type="journal article" date="2017" name="Curr. Biol.">
        <title>Genome architecture and evolution of a unichromosomal asexual nematode.</title>
        <authorList>
            <person name="Fradin H."/>
            <person name="Zegar C."/>
            <person name="Gutwein M."/>
            <person name="Lucas J."/>
            <person name="Kovtun M."/>
            <person name="Corcoran D."/>
            <person name="Baugh L.R."/>
            <person name="Kiontke K."/>
            <person name="Gunsalus K."/>
            <person name="Fitch D.H."/>
            <person name="Piano F."/>
        </authorList>
    </citation>
    <scope>NUCLEOTIDE SEQUENCE [LARGE SCALE GENOMIC DNA]</scope>
    <source>
        <strain evidence="24">PF1309</strain>
    </source>
</reference>
<evidence type="ECO:0000256" key="17">
    <source>
        <dbReference type="ARBA" id="ARBA00023049"/>
    </source>
</evidence>
<dbReference type="PROSITE" id="PS51642">
    <property type="entry name" value="HEMOPEXIN_2"/>
    <property type="match status" value="1"/>
</dbReference>
<dbReference type="InterPro" id="IPR037289">
    <property type="entry name" value="Elp2"/>
</dbReference>
<proteinExistence type="inferred from homology"/>
<feature type="domain" description="Peptidase metallopeptidase" evidence="23">
    <location>
        <begin position="90"/>
        <end position="253"/>
    </location>
</feature>
<dbReference type="GO" id="GO:0002098">
    <property type="term" value="P:tRNA wobble uridine modification"/>
    <property type="evidence" value="ECO:0007669"/>
    <property type="project" value="InterPro"/>
</dbReference>
<keyword evidence="10" id="KW-0645">Protease</keyword>
<dbReference type="InterPro" id="IPR036365">
    <property type="entry name" value="PGBD-like_sf"/>
</dbReference>
<comment type="similarity">
    <text evidence="6">Belongs to the peptidase M10A family.</text>
</comment>